<feature type="compositionally biased region" description="Basic and acidic residues" evidence="1">
    <location>
        <begin position="373"/>
        <end position="384"/>
    </location>
</feature>
<evidence type="ECO:0000256" key="1">
    <source>
        <dbReference type="SAM" id="MobiDB-lite"/>
    </source>
</evidence>
<accession>F0V957</accession>
<dbReference type="InterPro" id="IPR050868">
    <property type="entry name" value="ELMO_domain-containing"/>
</dbReference>
<dbReference type="eggNOG" id="KOG2998">
    <property type="taxonomic scope" value="Eukaryota"/>
</dbReference>
<evidence type="ECO:0000313" key="5">
    <source>
        <dbReference type="Proteomes" id="UP000007494"/>
    </source>
</evidence>
<feature type="compositionally biased region" description="Basic and acidic residues" evidence="1">
    <location>
        <begin position="395"/>
        <end position="418"/>
    </location>
</feature>
<keyword evidence="5" id="KW-1185">Reference proteome</keyword>
<feature type="compositionally biased region" description="Low complexity" evidence="1">
    <location>
        <begin position="326"/>
        <end position="342"/>
    </location>
</feature>
<feature type="domain" description="ELMO" evidence="2">
    <location>
        <begin position="82"/>
        <end position="238"/>
    </location>
</feature>
<dbReference type="OMA" id="QRGSTIF"/>
<feature type="compositionally biased region" description="Low complexity" evidence="1">
    <location>
        <begin position="349"/>
        <end position="372"/>
    </location>
</feature>
<reference evidence="3" key="1">
    <citation type="submission" date="2011-02" db="EMBL/GenBank/DDBJ databases">
        <authorList>
            <person name="Aslett M."/>
        </authorList>
    </citation>
    <scope>NUCLEOTIDE SEQUENCE</scope>
    <source>
        <strain evidence="3">Liverpool</strain>
    </source>
</reference>
<reference evidence="3" key="2">
    <citation type="submission" date="2011-03" db="EMBL/GenBank/DDBJ databases">
        <title>Comparative genomics and transcriptomics of Neospora caninum and Toxoplasma gondii.</title>
        <authorList>
            <person name="Reid A.J."/>
            <person name="Sohal A."/>
            <person name="Harris D."/>
            <person name="Quail M."/>
            <person name="Sanders M."/>
            <person name="Berriman M."/>
            <person name="Wastling J.M."/>
            <person name="Pain A."/>
        </authorList>
    </citation>
    <scope>NUCLEOTIDE SEQUENCE</scope>
    <source>
        <strain evidence="3">Liverpool</strain>
    </source>
</reference>
<proteinExistence type="predicted"/>
<dbReference type="GeneID" id="13441308"/>
<organism evidence="3 5">
    <name type="scientific">Neospora caninum (strain Liverpool)</name>
    <dbReference type="NCBI Taxonomy" id="572307"/>
    <lineage>
        <taxon>Eukaryota</taxon>
        <taxon>Sar</taxon>
        <taxon>Alveolata</taxon>
        <taxon>Apicomplexa</taxon>
        <taxon>Conoidasida</taxon>
        <taxon>Coccidia</taxon>
        <taxon>Eucoccidiorida</taxon>
        <taxon>Eimeriorina</taxon>
        <taxon>Sarcocystidae</taxon>
        <taxon>Neospora</taxon>
    </lineage>
</organism>
<dbReference type="PANTHER" id="PTHR12771">
    <property type="entry name" value="ENGULFMENT AND CELL MOTILITY"/>
    <property type="match status" value="1"/>
</dbReference>
<dbReference type="PANTHER" id="PTHR12771:SF56">
    <property type="entry name" value="CED-12"/>
    <property type="match status" value="1"/>
</dbReference>
<dbReference type="Proteomes" id="UP000007494">
    <property type="component" value="Chromosome III"/>
</dbReference>
<dbReference type="EMBL" id="LN714477">
    <property type="protein sequence ID" value="CEL64887.1"/>
    <property type="molecule type" value="Genomic_DNA"/>
</dbReference>
<feature type="region of interest" description="Disordered" evidence="1">
    <location>
        <begin position="232"/>
        <end position="280"/>
    </location>
</feature>
<dbReference type="Pfam" id="PF04727">
    <property type="entry name" value="ELMO_CED12"/>
    <property type="match status" value="1"/>
</dbReference>
<evidence type="ECO:0000313" key="3">
    <source>
        <dbReference type="EMBL" id="CBZ50282.1"/>
    </source>
</evidence>
<dbReference type="RefSeq" id="XP_003880316.1">
    <property type="nucleotide sequence ID" value="XM_003880267.1"/>
</dbReference>
<dbReference type="AlphaFoldDB" id="F0V957"/>
<feature type="compositionally biased region" description="Polar residues" evidence="1">
    <location>
        <begin position="232"/>
        <end position="252"/>
    </location>
</feature>
<dbReference type="InterPro" id="IPR006816">
    <property type="entry name" value="ELMO_dom"/>
</dbReference>
<reference evidence="5" key="3">
    <citation type="journal article" date="2012" name="PLoS Pathog.">
        <title>Comparative genomics of the apicomplexan parasites Toxoplasma gondii and Neospora caninum: Coccidia differing in host range and transmission strategy.</title>
        <authorList>
            <person name="Reid A.J."/>
            <person name="Vermont S.J."/>
            <person name="Cotton J.A."/>
            <person name="Harris D."/>
            <person name="Hill-Cawthorne G.A."/>
            <person name="Konen-Waisman S."/>
            <person name="Latham S.M."/>
            <person name="Mourier T."/>
            <person name="Norton R."/>
            <person name="Quail M.A."/>
            <person name="Sanders M."/>
            <person name="Shanmugam D."/>
            <person name="Sohal A."/>
            <person name="Wasmuth J.D."/>
            <person name="Brunk B."/>
            <person name="Grigg M.E."/>
            <person name="Howard J.C."/>
            <person name="Parkinson J."/>
            <person name="Roos D.S."/>
            <person name="Trees A.J."/>
            <person name="Berriman M."/>
            <person name="Pain A."/>
            <person name="Wastling J.M."/>
        </authorList>
    </citation>
    <scope>NUCLEOTIDE SEQUENCE [LARGE SCALE GENOMIC DNA]</scope>
    <source>
        <strain evidence="5">Liverpool</strain>
    </source>
</reference>
<evidence type="ECO:0000313" key="4">
    <source>
        <dbReference type="EMBL" id="CEL64887.1"/>
    </source>
</evidence>
<dbReference type="EMBL" id="FR823383">
    <property type="protein sequence ID" value="CBZ50282.1"/>
    <property type="molecule type" value="Genomic_DNA"/>
</dbReference>
<name>F0V957_NEOCL</name>
<protein>
    <submittedName>
        <fullName evidence="4">ELMO/CED-12 family domain-containing protein,putative</fullName>
    </submittedName>
    <submittedName>
        <fullName evidence="3">Putative ELMO/CED-12 family domain-containing protein</fullName>
    </submittedName>
</protein>
<feature type="compositionally biased region" description="Basic and acidic residues" evidence="1">
    <location>
        <begin position="15"/>
        <end position="26"/>
    </location>
</feature>
<reference evidence="4" key="4">
    <citation type="journal article" date="2015" name="PLoS ONE">
        <title>Comprehensive Evaluation of Toxoplasma gondii VEG and Neospora caninum LIV Genomes with Tachyzoite Stage Transcriptome and Proteome Defines Novel Transcript Features.</title>
        <authorList>
            <person name="Ramaprasad A."/>
            <person name="Mourier T."/>
            <person name="Naeem R."/>
            <person name="Malas T.B."/>
            <person name="Moussa E."/>
            <person name="Panigrahi A."/>
            <person name="Vermont S.J."/>
            <person name="Otto T.D."/>
            <person name="Wastling J."/>
            <person name="Pain A."/>
        </authorList>
    </citation>
    <scope>NUCLEOTIDE SEQUENCE</scope>
    <source>
        <strain evidence="4">Liverpool</strain>
    </source>
</reference>
<sequence>MESDTEQATPGPADRGTHRGAEEKREGEKHGVLKSCALCLKSLGCKWCLPDFDTCELTHEEEFVLHVLSSAACVPYNPDDPEQEKLLLELYDEVVSPADPLPPDAERDWKAIGFQSQNPRTDFRGGGLLALQQLLFFAQNFHEEMLVLVQKSKQDVFPLAASLINATHMLGTFFDLYTDHHMMTGPSSVAARASPRCLKNFTKLCVSAAKSGVRSRGSTFKAFSLCSTASKPRSLLSNPRGESTAEGSSLSGQEERSKPARSGILSRRLGTASRTEETDSLSSASARVMYVFNYLFSCMVIRLDREIERRRGWSSTAEGAGEAKTSGAPSAAPAPSEASSSARRLVRLPSESTALSGSASLAGAPAASTGDAEAAHAEGEDEKQPLLTEAPDGEAGGRVRTRSDSDEETEKHAGEHPQKSAGSVADLMMHLKKSGQELPLATRAFLTSQRPDNSPVGQRGSTIFVFADSLVSCRVAVEELLSSGEVHTVKDLLKLTVVD</sequence>
<feature type="region of interest" description="Disordered" evidence="1">
    <location>
        <begin position="314"/>
        <end position="423"/>
    </location>
</feature>
<evidence type="ECO:0000259" key="2">
    <source>
        <dbReference type="PROSITE" id="PS51335"/>
    </source>
</evidence>
<dbReference type="VEuPathDB" id="ToxoDB:NCLIV_007560"/>
<feature type="region of interest" description="Disordered" evidence="1">
    <location>
        <begin position="1"/>
        <end position="26"/>
    </location>
</feature>
<dbReference type="InParanoid" id="F0V957"/>
<gene>
    <name evidence="4" type="ORF">BN1204_007560</name>
    <name evidence="3" type="ORF">NCLIV_007560</name>
</gene>
<dbReference type="PROSITE" id="PS51335">
    <property type="entry name" value="ELMO"/>
    <property type="match status" value="1"/>
</dbReference>
<dbReference type="OrthoDB" id="67155at2759"/>